<gene>
    <name evidence="5" type="ORF">LSH36_683g01032</name>
</gene>
<organism evidence="5 6">
    <name type="scientific">Paralvinella palmiformis</name>
    <dbReference type="NCBI Taxonomy" id="53620"/>
    <lineage>
        <taxon>Eukaryota</taxon>
        <taxon>Metazoa</taxon>
        <taxon>Spiralia</taxon>
        <taxon>Lophotrochozoa</taxon>
        <taxon>Annelida</taxon>
        <taxon>Polychaeta</taxon>
        <taxon>Sedentaria</taxon>
        <taxon>Canalipalpata</taxon>
        <taxon>Terebellida</taxon>
        <taxon>Terebelliformia</taxon>
        <taxon>Alvinellidae</taxon>
        <taxon>Paralvinella</taxon>
    </lineage>
</organism>
<dbReference type="InterPro" id="IPR050328">
    <property type="entry name" value="Dev_Immune_Receptor"/>
</dbReference>
<keyword evidence="1" id="KW-0433">Leucine-rich repeat</keyword>
<dbReference type="SUPFAM" id="SSF52058">
    <property type="entry name" value="L domain-like"/>
    <property type="match status" value="2"/>
</dbReference>
<dbReference type="SMART" id="SM00369">
    <property type="entry name" value="LRR_TYP"/>
    <property type="match status" value="5"/>
</dbReference>
<proteinExistence type="predicted"/>
<dbReference type="EMBL" id="JAODUP010000685">
    <property type="protein sequence ID" value="KAK2145356.1"/>
    <property type="molecule type" value="Genomic_DNA"/>
</dbReference>
<keyword evidence="2" id="KW-0732">Signal</keyword>
<dbReference type="InterPro" id="IPR001611">
    <property type="entry name" value="Leu-rich_rpt"/>
</dbReference>
<name>A0AAD9J3J3_9ANNE</name>
<evidence type="ECO:0000256" key="1">
    <source>
        <dbReference type="ARBA" id="ARBA00022614"/>
    </source>
</evidence>
<evidence type="ECO:0000256" key="4">
    <source>
        <dbReference type="SAM" id="Phobius"/>
    </source>
</evidence>
<keyword evidence="4" id="KW-0472">Membrane</keyword>
<keyword evidence="3" id="KW-0677">Repeat</keyword>
<accession>A0AAD9J3J3</accession>
<evidence type="ECO:0000256" key="2">
    <source>
        <dbReference type="ARBA" id="ARBA00022729"/>
    </source>
</evidence>
<dbReference type="AlphaFoldDB" id="A0AAD9J3J3"/>
<feature type="transmembrane region" description="Helical" evidence="4">
    <location>
        <begin position="748"/>
        <end position="770"/>
    </location>
</feature>
<reference evidence="5" key="1">
    <citation type="journal article" date="2023" name="Mol. Biol. Evol.">
        <title>Third-Generation Sequencing Reveals the Adaptive Role of the Epigenome in Three Deep-Sea Polychaetes.</title>
        <authorList>
            <person name="Perez M."/>
            <person name="Aroh O."/>
            <person name="Sun Y."/>
            <person name="Lan Y."/>
            <person name="Juniper S.K."/>
            <person name="Young C.R."/>
            <person name="Angers B."/>
            <person name="Qian P.Y."/>
        </authorList>
    </citation>
    <scope>NUCLEOTIDE SEQUENCE</scope>
    <source>
        <strain evidence="5">P08H-3</strain>
    </source>
</reference>
<dbReference type="Proteomes" id="UP001208570">
    <property type="component" value="Unassembled WGS sequence"/>
</dbReference>
<evidence type="ECO:0000313" key="6">
    <source>
        <dbReference type="Proteomes" id="UP001208570"/>
    </source>
</evidence>
<dbReference type="PANTHER" id="PTHR24373:SF275">
    <property type="entry name" value="TIR DOMAIN-CONTAINING PROTEIN"/>
    <property type="match status" value="1"/>
</dbReference>
<keyword evidence="6" id="KW-1185">Reference proteome</keyword>
<dbReference type="InterPro" id="IPR003591">
    <property type="entry name" value="Leu-rich_rpt_typical-subtyp"/>
</dbReference>
<sequence length="911" mass="102902">MVTWQNYPTHRTGPLLFTAQLSDGRVVRRHQDHFLHRVCNHPVTELVVPHTKMKHQVLPDDPTPPSIASEPANGNMSRFNLLSVLTVVFLILITNGLSAHQERCHPCRCYNRTFDVMGGANCSGLAIDDSKDLYLPPDIQYLDLSNNNLRTFPWRLLLSFSKLEYVDLRMNQITDLCGHSIADDGMESLVYIDLLGNNITTDCLNLFSDVKTLKLETDDLRNDTLNPVSQLEEFHLVTSKLNLPESLFHPLIGIKTIDLYVKNCVTLPDGLFHGESIKGVLKSLVLNGPRLVIENKNLLMDAIVLKHLHLILDNKETVPNDLLYERERQVGHRMRRYYLEEVIIEGVRHLPNELFQYMPNLLYLKVTGLKDVPQNLINYSPYMKVLILTGGEIRSIPSDFFREQRELQYLDLSDNKIKLNGSQLATLVELQHLDLSHNEISTLISGTFQNSRSSLRFLNLLHNPLCQVPQDLFLNLPALEEFHVDLSCLQNVDGQLFSDLVNVTKATISGADIEDIPDDTFEEMISLRHLKLEDPGTVIYCTSDGRQPFSLIDACTLPEQLEKLTLRTAIVRKTVPTGLVPIAKTTITIPTKTTTKSFPQRRIASTSTTKRMAAKRRQLAARTAAGMSSISRITTTTTPYTTTTIISRKRKLSVGERINRRPGYGPWTTFTHTFPDVRTTMLPVTARKTKGPRPLKPVLSPDGFYRPAIRTTRYVPRYTTPPFGVIEGVPSVKSKSGSTSHATSIIKWAVPVGVGFLLLIVLIPIIWAYFQMKKRDQRKRTPSSFGLTDTSYRAFGSFLSAPIDNYNADGRSSSISSFDRSAYPRMSRHSLLLPPCRKVSQQRGVAGKGFMERNAYLHPQHSEPSHLMKVGAMRSMETPIVDINYNTSFPPYANTHFVDNIGVHNNQQRWG</sequence>
<evidence type="ECO:0000256" key="3">
    <source>
        <dbReference type="ARBA" id="ARBA00022737"/>
    </source>
</evidence>
<dbReference type="PROSITE" id="PS51450">
    <property type="entry name" value="LRR"/>
    <property type="match status" value="2"/>
</dbReference>
<comment type="caution">
    <text evidence="5">The sequence shown here is derived from an EMBL/GenBank/DDBJ whole genome shotgun (WGS) entry which is preliminary data.</text>
</comment>
<evidence type="ECO:0000313" key="5">
    <source>
        <dbReference type="EMBL" id="KAK2145356.1"/>
    </source>
</evidence>
<dbReference type="Pfam" id="PF13855">
    <property type="entry name" value="LRR_8"/>
    <property type="match status" value="1"/>
</dbReference>
<protein>
    <submittedName>
        <fullName evidence="5">Uncharacterized protein</fullName>
    </submittedName>
</protein>
<dbReference type="Gene3D" id="3.80.10.10">
    <property type="entry name" value="Ribonuclease Inhibitor"/>
    <property type="match status" value="2"/>
</dbReference>
<keyword evidence="4" id="KW-0812">Transmembrane</keyword>
<dbReference type="InterPro" id="IPR026906">
    <property type="entry name" value="LRR_5"/>
</dbReference>
<dbReference type="InterPro" id="IPR032675">
    <property type="entry name" value="LRR_dom_sf"/>
</dbReference>
<dbReference type="Pfam" id="PF13306">
    <property type="entry name" value="LRR_5"/>
    <property type="match status" value="1"/>
</dbReference>
<dbReference type="PANTHER" id="PTHR24373">
    <property type="entry name" value="SLIT RELATED LEUCINE-RICH REPEAT NEURONAL PROTEIN"/>
    <property type="match status" value="1"/>
</dbReference>
<keyword evidence="4" id="KW-1133">Transmembrane helix</keyword>